<sequence length="514" mass="58120">MAATKENPIVFYDILSQKDGSWSPYTYRTRLTLNYKGLPYRVEYLSYPDIEPTLRARGMTPVSDNFPRYTLPVIEDPSEDPNSKPAFVADSFNIAVYLDAKYPAPKYPLVIPPGTGALQKIATEQFNSEVGFALVPIALPLISTLGFLDEAGRKHFIRTRTAWFGDLSKLLDTSPEKWAVVEEKWDKFSKAFDCNDNANEAGPFIMGKEVSFADFAIGGFINWIQRVDEEGRGISPVSSHSIESTTALQIRTHNMAATKENPIIFYDILSEHGTWSPNTYKTRLTLNYKRLPYRVEYVSYPDIAPMLKKLGVRATNPTPYITYTLPMIADPSPDPNDEPTYVVESFDIAVYLDKTYPAPKYPVVFPPGMRAVQKITSDLVFNELGLAILPAILRLIVRAGFLDEQGREHFLKTREEVFKQIPADASIGSKFWGDAHEKWKWFGEILDLNEEGPFVTGKQISFPDFVIGGIFFCLRRVEGGDMPMWNAIAEWQGGRWAQLWAEIEKLENNSTEVA</sequence>
<dbReference type="Gene3D" id="3.40.30.10">
    <property type="entry name" value="Glutaredoxin"/>
    <property type="match status" value="2"/>
</dbReference>
<dbReference type="PANTHER" id="PTHR43968:SF6">
    <property type="entry name" value="GLUTATHIONE S-TRANSFERASE OMEGA"/>
    <property type="match status" value="1"/>
</dbReference>
<comment type="caution">
    <text evidence="2">The sequence shown here is derived from an EMBL/GenBank/DDBJ whole genome shotgun (WGS) entry which is preliminary data.</text>
</comment>
<dbReference type="Pfam" id="PF13409">
    <property type="entry name" value="GST_N_2"/>
    <property type="match status" value="2"/>
</dbReference>
<name>A0A8H3BM50_9AGAM</name>
<dbReference type="InterPro" id="IPR036282">
    <property type="entry name" value="Glutathione-S-Trfase_C_sf"/>
</dbReference>
<feature type="domain" description="GST N-terminal" evidence="1">
    <location>
        <begin position="13"/>
        <end position="106"/>
    </location>
</feature>
<dbReference type="PROSITE" id="PS50404">
    <property type="entry name" value="GST_NTER"/>
    <property type="match status" value="1"/>
</dbReference>
<dbReference type="InterPro" id="IPR036249">
    <property type="entry name" value="Thioredoxin-like_sf"/>
</dbReference>
<protein>
    <recommendedName>
        <fullName evidence="1">GST N-terminal domain-containing protein</fullName>
    </recommendedName>
</protein>
<organism evidence="2 3">
    <name type="scientific">Rhizoctonia solani</name>
    <dbReference type="NCBI Taxonomy" id="456999"/>
    <lineage>
        <taxon>Eukaryota</taxon>
        <taxon>Fungi</taxon>
        <taxon>Dikarya</taxon>
        <taxon>Basidiomycota</taxon>
        <taxon>Agaricomycotina</taxon>
        <taxon>Agaricomycetes</taxon>
        <taxon>Cantharellales</taxon>
        <taxon>Ceratobasidiaceae</taxon>
        <taxon>Rhizoctonia</taxon>
    </lineage>
</organism>
<dbReference type="PANTHER" id="PTHR43968">
    <property type="match status" value="1"/>
</dbReference>
<dbReference type="InterPro" id="IPR004045">
    <property type="entry name" value="Glutathione_S-Trfase_N"/>
</dbReference>
<dbReference type="InterPro" id="IPR054416">
    <property type="entry name" value="GST_UstS-like_C"/>
</dbReference>
<reference evidence="2" key="1">
    <citation type="submission" date="2021-01" db="EMBL/GenBank/DDBJ databases">
        <authorList>
            <person name="Kaushik A."/>
        </authorList>
    </citation>
    <scope>NUCLEOTIDE SEQUENCE</scope>
    <source>
        <strain evidence="2">AG6-10EEA</strain>
    </source>
</reference>
<dbReference type="EMBL" id="CAJMXA010001467">
    <property type="protein sequence ID" value="CAE6461131.1"/>
    <property type="molecule type" value="Genomic_DNA"/>
</dbReference>
<evidence type="ECO:0000313" key="2">
    <source>
        <dbReference type="EMBL" id="CAE6461131.1"/>
    </source>
</evidence>
<dbReference type="SUPFAM" id="SSF52833">
    <property type="entry name" value="Thioredoxin-like"/>
    <property type="match status" value="2"/>
</dbReference>
<dbReference type="Proteomes" id="UP000663853">
    <property type="component" value="Unassembled WGS sequence"/>
</dbReference>
<gene>
    <name evidence="2" type="ORF">RDB_LOCUS62115</name>
</gene>
<dbReference type="SUPFAM" id="SSF47616">
    <property type="entry name" value="GST C-terminal domain-like"/>
    <property type="match status" value="1"/>
</dbReference>
<dbReference type="InterPro" id="IPR050983">
    <property type="entry name" value="GST_Omega/HSP26"/>
</dbReference>
<dbReference type="AlphaFoldDB" id="A0A8H3BM50"/>
<evidence type="ECO:0000259" key="1">
    <source>
        <dbReference type="PROSITE" id="PS50404"/>
    </source>
</evidence>
<accession>A0A8H3BM50</accession>
<dbReference type="Pfam" id="PF22041">
    <property type="entry name" value="GST_C_7"/>
    <property type="match status" value="2"/>
</dbReference>
<proteinExistence type="predicted"/>
<dbReference type="Gene3D" id="1.20.1050.10">
    <property type="match status" value="2"/>
</dbReference>
<evidence type="ECO:0000313" key="3">
    <source>
        <dbReference type="Proteomes" id="UP000663853"/>
    </source>
</evidence>
<dbReference type="GO" id="GO:0005737">
    <property type="term" value="C:cytoplasm"/>
    <property type="evidence" value="ECO:0007669"/>
    <property type="project" value="TreeGrafter"/>
</dbReference>